<keyword evidence="11 14" id="KW-0482">Metalloprotease</keyword>
<dbReference type="GO" id="GO:0005886">
    <property type="term" value="C:plasma membrane"/>
    <property type="evidence" value="ECO:0007669"/>
    <property type="project" value="UniProtKB-SubCell"/>
</dbReference>
<feature type="domain" description="CBS" evidence="18">
    <location>
        <begin position="238"/>
        <end position="294"/>
    </location>
</feature>
<evidence type="ECO:0000256" key="14">
    <source>
        <dbReference type="PIRNR" id="PIRNR006404"/>
    </source>
</evidence>
<comment type="cofactor">
    <cofactor evidence="14 16">
        <name>Zn(2+)</name>
        <dbReference type="ChEBI" id="CHEBI:29105"/>
    </cofactor>
    <text evidence="14 16">Binds 1 zinc ion per subunit.</text>
</comment>
<sequence>MKWAWRIGRVAGIDIRVHVTFLALLAWIAWISYATTGTAAGAIDGVILVCLVFGIIVLHELGHALTARRFGIRTRDITLLPIGGVASLERMPEDPRHELLVALAGPAVNVVLASLLAVVALGLGEPLVPGALDQSVSMVVRLMWINVILALFNLLPAFPMDGGRALRAVLALRLSDLRATQIAAGLGQAMAVAFGIIGLFGNPLLVFIALFLWMGASGEARVAEAKFVAHGVPVAAAMVRDFEAVSPRAPVLMPLRRVIETFQHDFPVVDDGRVVGMLSREALLQALAAHGPEVSVAEVMRSEPKIVHPSDNLDDALMRVMQDGEPMSVVDSQGRLVGMLTGQSVTGFLTARQVLRKRAERGQRLPGGRMELPVARILEQSATTRVGAPR</sequence>
<feature type="transmembrane region" description="Helical" evidence="14">
    <location>
        <begin position="143"/>
        <end position="161"/>
    </location>
</feature>
<evidence type="ECO:0000313" key="20">
    <source>
        <dbReference type="Proteomes" id="UP000237968"/>
    </source>
</evidence>
<dbReference type="PIRSF" id="PIRSF006404">
    <property type="entry name" value="UCP006404_Pept_M50_CBS"/>
    <property type="match status" value="1"/>
</dbReference>
<feature type="binding site" evidence="16">
    <location>
        <position position="63"/>
    </location>
    <ligand>
        <name>Zn(2+)</name>
        <dbReference type="ChEBI" id="CHEBI:29105"/>
        <note>catalytic</note>
    </ligand>
</feature>
<dbReference type="SUPFAM" id="SSF54631">
    <property type="entry name" value="CBS-domain pair"/>
    <property type="match status" value="1"/>
</dbReference>
<dbReference type="PROSITE" id="PS51371">
    <property type="entry name" value="CBS"/>
    <property type="match status" value="1"/>
</dbReference>
<keyword evidence="13 14" id="KW-0472">Membrane</keyword>
<feature type="transmembrane region" description="Helical" evidence="14">
    <location>
        <begin position="39"/>
        <end position="59"/>
    </location>
</feature>
<evidence type="ECO:0000256" key="17">
    <source>
        <dbReference type="PROSITE-ProRule" id="PRU00703"/>
    </source>
</evidence>
<evidence type="ECO:0000256" key="8">
    <source>
        <dbReference type="ARBA" id="ARBA00022801"/>
    </source>
</evidence>
<evidence type="ECO:0000256" key="11">
    <source>
        <dbReference type="ARBA" id="ARBA00023049"/>
    </source>
</evidence>
<dbReference type="InterPro" id="IPR008915">
    <property type="entry name" value="Peptidase_M50"/>
</dbReference>
<keyword evidence="12 17" id="KW-0129">CBS domain</keyword>
<dbReference type="Proteomes" id="UP000237968">
    <property type="component" value="Unassembled WGS sequence"/>
</dbReference>
<keyword evidence="3 14" id="KW-1003">Cell membrane</keyword>
<keyword evidence="9 14" id="KW-0862">Zinc</keyword>
<proteinExistence type="inferred from homology"/>
<keyword evidence="7" id="KW-0677">Repeat</keyword>
<evidence type="ECO:0000256" key="7">
    <source>
        <dbReference type="ARBA" id="ARBA00022737"/>
    </source>
</evidence>
<evidence type="ECO:0000256" key="10">
    <source>
        <dbReference type="ARBA" id="ARBA00022989"/>
    </source>
</evidence>
<dbReference type="InterPro" id="IPR046342">
    <property type="entry name" value="CBS_dom_sf"/>
</dbReference>
<keyword evidence="6 14" id="KW-0479">Metal-binding</keyword>
<dbReference type="AlphaFoldDB" id="A0A2S9Y7N7"/>
<evidence type="ECO:0000256" key="2">
    <source>
        <dbReference type="ARBA" id="ARBA00007931"/>
    </source>
</evidence>
<dbReference type="InterPro" id="IPR016483">
    <property type="entry name" value="UCP006404_Pept_M50_CBS"/>
</dbReference>
<feature type="binding site" evidence="16">
    <location>
        <position position="59"/>
    </location>
    <ligand>
        <name>Zn(2+)</name>
        <dbReference type="ChEBI" id="CHEBI:29105"/>
        <note>catalytic</note>
    </ligand>
</feature>
<comment type="caution">
    <text evidence="19">The sequence shown here is derived from an EMBL/GenBank/DDBJ whole genome shotgun (WGS) entry which is preliminary data.</text>
</comment>
<keyword evidence="10 14" id="KW-1133">Transmembrane helix</keyword>
<evidence type="ECO:0000256" key="12">
    <source>
        <dbReference type="ARBA" id="ARBA00023122"/>
    </source>
</evidence>
<dbReference type="EMBL" id="PVNK01000136">
    <property type="protein sequence ID" value="PRQ01041.1"/>
    <property type="molecule type" value="Genomic_DNA"/>
</dbReference>
<feature type="transmembrane region" description="Helical" evidence="14">
    <location>
        <begin position="12"/>
        <end position="33"/>
    </location>
</feature>
<evidence type="ECO:0000256" key="13">
    <source>
        <dbReference type="ARBA" id="ARBA00023136"/>
    </source>
</evidence>
<evidence type="ECO:0000256" key="16">
    <source>
        <dbReference type="PIRSR" id="PIRSR006404-2"/>
    </source>
</evidence>
<gene>
    <name evidence="19" type="primary">rip3_1</name>
    <name evidence="19" type="ORF">ENSA5_27230</name>
</gene>
<evidence type="ECO:0000256" key="3">
    <source>
        <dbReference type="ARBA" id="ARBA00022475"/>
    </source>
</evidence>
<evidence type="ECO:0000256" key="9">
    <source>
        <dbReference type="ARBA" id="ARBA00022833"/>
    </source>
</evidence>
<feature type="active site" evidence="15">
    <location>
        <position position="60"/>
    </location>
</feature>
<evidence type="ECO:0000256" key="4">
    <source>
        <dbReference type="ARBA" id="ARBA00022670"/>
    </source>
</evidence>
<organism evidence="19 20">
    <name type="scientific">Enhygromyxa salina</name>
    <dbReference type="NCBI Taxonomy" id="215803"/>
    <lineage>
        <taxon>Bacteria</taxon>
        <taxon>Pseudomonadati</taxon>
        <taxon>Myxococcota</taxon>
        <taxon>Polyangia</taxon>
        <taxon>Nannocystales</taxon>
        <taxon>Nannocystaceae</taxon>
        <taxon>Enhygromyxa</taxon>
    </lineage>
</organism>
<feature type="transmembrane region" description="Helical" evidence="14">
    <location>
        <begin position="99"/>
        <end position="123"/>
    </location>
</feature>
<dbReference type="InterPro" id="IPR000644">
    <property type="entry name" value="CBS_dom"/>
</dbReference>
<evidence type="ECO:0000256" key="1">
    <source>
        <dbReference type="ARBA" id="ARBA00004651"/>
    </source>
</evidence>
<dbReference type="PANTHER" id="PTHR39188">
    <property type="entry name" value="MEMBRANE-ASSOCIATED ZINC METALLOPROTEASE M50B"/>
    <property type="match status" value="1"/>
</dbReference>
<dbReference type="GO" id="GO:0008237">
    <property type="term" value="F:metallopeptidase activity"/>
    <property type="evidence" value="ECO:0007669"/>
    <property type="project" value="UniProtKB-UniRule"/>
</dbReference>
<protein>
    <recommendedName>
        <fullName evidence="14">Zinc metalloprotease</fullName>
    </recommendedName>
</protein>
<dbReference type="GO" id="GO:0046872">
    <property type="term" value="F:metal ion binding"/>
    <property type="evidence" value="ECO:0007669"/>
    <property type="project" value="UniProtKB-UniRule"/>
</dbReference>
<feature type="transmembrane region" description="Helical" evidence="14">
    <location>
        <begin position="182"/>
        <end position="214"/>
    </location>
</feature>
<dbReference type="CDD" id="cd06164">
    <property type="entry name" value="S2P-M50_SpoIVFB_CBS"/>
    <property type="match status" value="1"/>
</dbReference>
<keyword evidence="8 14" id="KW-0378">Hydrolase</keyword>
<comment type="subcellular location">
    <subcellularLocation>
        <location evidence="1 14">Cell membrane</location>
        <topology evidence="1 14">Multi-pass membrane protein</topology>
    </subcellularLocation>
</comment>
<keyword evidence="4 14" id="KW-0645">Protease</keyword>
<dbReference type="PANTHER" id="PTHR39188:SF3">
    <property type="entry name" value="STAGE IV SPORULATION PROTEIN FB"/>
    <property type="match status" value="1"/>
</dbReference>
<comment type="similarity">
    <text evidence="2 14">Belongs to the peptidase M50B family.</text>
</comment>
<dbReference type="GO" id="GO:0006508">
    <property type="term" value="P:proteolysis"/>
    <property type="evidence" value="ECO:0007669"/>
    <property type="project" value="UniProtKB-KW"/>
</dbReference>
<evidence type="ECO:0000256" key="6">
    <source>
        <dbReference type="ARBA" id="ARBA00022723"/>
    </source>
</evidence>
<name>A0A2S9Y7N7_9BACT</name>
<dbReference type="RefSeq" id="WP_106392109.1">
    <property type="nucleotide sequence ID" value="NZ_PVNK01000136.1"/>
</dbReference>
<evidence type="ECO:0000256" key="5">
    <source>
        <dbReference type="ARBA" id="ARBA00022692"/>
    </source>
</evidence>
<evidence type="ECO:0000259" key="18">
    <source>
        <dbReference type="PROSITE" id="PS51371"/>
    </source>
</evidence>
<reference evidence="19 20" key="1">
    <citation type="submission" date="2018-03" db="EMBL/GenBank/DDBJ databases">
        <title>Draft Genome Sequences of the Obligatory Marine Myxobacteria Enhygromyxa salina SWB005.</title>
        <authorList>
            <person name="Poehlein A."/>
            <person name="Moghaddam J.A."/>
            <person name="Harms H."/>
            <person name="Alanjari M."/>
            <person name="Koenig G.M."/>
            <person name="Daniel R."/>
            <person name="Schaeberle T.F."/>
        </authorList>
    </citation>
    <scope>NUCLEOTIDE SEQUENCE [LARGE SCALE GENOMIC DNA]</scope>
    <source>
        <strain evidence="19 20">SWB005</strain>
    </source>
</reference>
<dbReference type="OrthoDB" id="9781963at2"/>
<keyword evidence="5 14" id="KW-0812">Transmembrane</keyword>
<dbReference type="SMART" id="SM00116">
    <property type="entry name" value="CBS"/>
    <property type="match status" value="2"/>
</dbReference>
<dbReference type="Pfam" id="PF02163">
    <property type="entry name" value="Peptidase_M50"/>
    <property type="match status" value="2"/>
</dbReference>
<evidence type="ECO:0000313" key="19">
    <source>
        <dbReference type="EMBL" id="PRQ01041.1"/>
    </source>
</evidence>
<feature type="binding site" evidence="16">
    <location>
        <position position="161"/>
    </location>
    <ligand>
        <name>Zn(2+)</name>
        <dbReference type="ChEBI" id="CHEBI:29105"/>
        <note>catalytic</note>
    </ligand>
</feature>
<dbReference type="Pfam" id="PF00571">
    <property type="entry name" value="CBS"/>
    <property type="match status" value="2"/>
</dbReference>
<accession>A0A2S9Y7N7</accession>
<dbReference type="Gene3D" id="3.10.580.10">
    <property type="entry name" value="CBS-domain"/>
    <property type="match status" value="2"/>
</dbReference>
<keyword evidence="20" id="KW-1185">Reference proteome</keyword>
<evidence type="ECO:0000256" key="15">
    <source>
        <dbReference type="PIRSR" id="PIRSR006404-1"/>
    </source>
</evidence>